<dbReference type="PROSITE" id="PS50222">
    <property type="entry name" value="EF_HAND_2"/>
    <property type="match status" value="1"/>
</dbReference>
<comment type="similarity">
    <text evidence="1 4">Belongs to the glycosyl hydrolase 37 family.</text>
</comment>
<accession>A0AAV0JFW7</accession>
<comment type="caution">
    <text evidence="8">The sequence shown here is derived from an EMBL/GenBank/DDBJ whole genome shotgun (WGS) entry which is preliminary data.</text>
</comment>
<dbReference type="EC" id="3.2.1.28" evidence="4"/>
<keyword evidence="6" id="KW-1133">Transmembrane helix</keyword>
<feature type="transmembrane region" description="Helical" evidence="6">
    <location>
        <begin position="656"/>
        <end position="674"/>
    </location>
</feature>
<keyword evidence="2 4" id="KW-0378">Hydrolase</keyword>
<dbReference type="PANTHER" id="PTHR23403:SF1">
    <property type="entry name" value="TREHALASE"/>
    <property type="match status" value="1"/>
</dbReference>
<protein>
    <recommendedName>
        <fullName evidence="4">Trehalase</fullName>
        <ecNumber evidence="4">3.2.1.28</ecNumber>
    </recommendedName>
    <alternativeName>
        <fullName evidence="4">Alpha-trehalose glucohydrolase</fullName>
    </alternativeName>
</protein>
<evidence type="ECO:0000313" key="9">
    <source>
        <dbReference type="Proteomes" id="UP001154282"/>
    </source>
</evidence>
<keyword evidence="6" id="KW-0812">Transmembrane</keyword>
<evidence type="ECO:0000313" key="8">
    <source>
        <dbReference type="EMBL" id="CAI0408818.1"/>
    </source>
</evidence>
<reference evidence="8" key="1">
    <citation type="submission" date="2022-08" db="EMBL/GenBank/DDBJ databases">
        <authorList>
            <person name="Gutierrez-Valencia J."/>
        </authorList>
    </citation>
    <scope>NUCLEOTIDE SEQUENCE</scope>
</reference>
<dbReference type="PRINTS" id="PR00744">
    <property type="entry name" value="GLHYDRLASE37"/>
</dbReference>
<dbReference type="SUPFAM" id="SSF48208">
    <property type="entry name" value="Six-hairpin glycosidases"/>
    <property type="match status" value="2"/>
</dbReference>
<dbReference type="InterPro" id="IPR002048">
    <property type="entry name" value="EF_hand_dom"/>
</dbReference>
<dbReference type="GO" id="GO:0004555">
    <property type="term" value="F:alpha,alpha-trehalase activity"/>
    <property type="evidence" value="ECO:0007669"/>
    <property type="project" value="UniProtKB-EC"/>
</dbReference>
<feature type="transmembrane region" description="Helical" evidence="6">
    <location>
        <begin position="686"/>
        <end position="705"/>
    </location>
</feature>
<feature type="region of interest" description="Disordered" evidence="5">
    <location>
        <begin position="1"/>
        <end position="20"/>
    </location>
</feature>
<evidence type="ECO:0000256" key="4">
    <source>
        <dbReference type="RuleBase" id="RU361180"/>
    </source>
</evidence>
<dbReference type="PROSITE" id="PS00928">
    <property type="entry name" value="TREHALASE_2"/>
    <property type="match status" value="1"/>
</dbReference>
<comment type="catalytic activity">
    <reaction evidence="4">
        <text>alpha,alpha-trehalose + H2O = alpha-D-glucose + beta-D-glucose</text>
        <dbReference type="Rhea" id="RHEA:32675"/>
        <dbReference type="ChEBI" id="CHEBI:15377"/>
        <dbReference type="ChEBI" id="CHEBI:15903"/>
        <dbReference type="ChEBI" id="CHEBI:16551"/>
        <dbReference type="ChEBI" id="CHEBI:17925"/>
        <dbReference type="EC" id="3.2.1.28"/>
    </reaction>
</comment>
<gene>
    <name evidence="8" type="ORF">LITE_LOCUS14124</name>
</gene>
<dbReference type="Gene3D" id="1.50.10.10">
    <property type="match status" value="2"/>
</dbReference>
<evidence type="ECO:0000256" key="6">
    <source>
        <dbReference type="SAM" id="Phobius"/>
    </source>
</evidence>
<keyword evidence="3 4" id="KW-0326">Glycosidase</keyword>
<dbReference type="Proteomes" id="UP001154282">
    <property type="component" value="Unassembled WGS sequence"/>
</dbReference>
<dbReference type="InterPro" id="IPR012341">
    <property type="entry name" value="6hp_glycosidase-like_sf"/>
</dbReference>
<dbReference type="EMBL" id="CAMGYJ010000005">
    <property type="protein sequence ID" value="CAI0408818.1"/>
    <property type="molecule type" value="Genomic_DNA"/>
</dbReference>
<dbReference type="InterPro" id="IPR001661">
    <property type="entry name" value="Glyco_hydro_37"/>
</dbReference>
<proteinExistence type="inferred from homology"/>
<evidence type="ECO:0000256" key="2">
    <source>
        <dbReference type="ARBA" id="ARBA00022801"/>
    </source>
</evidence>
<feature type="transmembrane region" description="Helical" evidence="6">
    <location>
        <begin position="582"/>
        <end position="601"/>
    </location>
</feature>
<dbReference type="GO" id="GO:0005993">
    <property type="term" value="P:trehalose catabolic process"/>
    <property type="evidence" value="ECO:0007669"/>
    <property type="project" value="TreeGrafter"/>
</dbReference>
<dbReference type="InterPro" id="IPR018232">
    <property type="entry name" value="Glyco_hydro_37_CS"/>
</dbReference>
<evidence type="ECO:0000256" key="5">
    <source>
        <dbReference type="SAM" id="MobiDB-lite"/>
    </source>
</evidence>
<dbReference type="Pfam" id="PF01204">
    <property type="entry name" value="Trehalase"/>
    <property type="match status" value="3"/>
</dbReference>
<dbReference type="PANTHER" id="PTHR23403">
    <property type="entry name" value="TREHALASE"/>
    <property type="match status" value="1"/>
</dbReference>
<keyword evidence="9" id="KW-1185">Reference proteome</keyword>
<keyword evidence="6" id="KW-0472">Membrane</keyword>
<evidence type="ECO:0000259" key="7">
    <source>
        <dbReference type="PROSITE" id="PS50222"/>
    </source>
</evidence>
<evidence type="ECO:0000256" key="3">
    <source>
        <dbReference type="ARBA" id="ARBA00023295"/>
    </source>
</evidence>
<feature type="domain" description="EF-hand" evidence="7">
    <location>
        <begin position="792"/>
        <end position="827"/>
    </location>
</feature>
<dbReference type="InterPro" id="IPR008928">
    <property type="entry name" value="6-hairpin_glycosidase_sf"/>
</dbReference>
<name>A0AAV0JFW7_9ROSI</name>
<sequence length="1334" mass="149675">MEEPTHKHSPPSTGDNDVVDATVVPTTPLLAFLERLQETALQTLGKKGFDAKYYIDVSLKSDLSSAQKAFDELPKRSRPNGSVAVPVEDFEKFVTEYLEPAGSDLVAHEPVDFVAEPDGFLPKVENPEVRAWALEVHSLWKILIRKVSDGVGEHPERHTLLPLPEPMLIPGSRFLEVYYWDSYWAIRGLMVSKMYETAKSIVTNLIYLLDTYGHVLNGARAYYTNRSEPPLLSAMVSEIYNRTGDLEFARKSLPALIKEHKFWTTGKHIVTVHDAQGAKYSLSRYFAMWNKPRPESGTIDKKAAAKISDNGPGKQLFYREVASTAESGWDFSTRWMRDISDYTTLSTTSILPVDLNTYLLKLELDIALLANVTGEETVAKSFSEASQIRKKAIESVFWNAEKGQWFDYWLNDDGSSSKECQPHICQIANQNQNAFASNYAPLWIDLFHSDTALAEQVTASLESSGLVLAAGIATSLTNSGQQWDFPNGWPPLQHQIVEGLVRSGSEKAKELAEEIAVRWINSNYAVYKKTGAMHEKLDVRACGEFGGGGELVLDGQMELCWLSWRSSVGLVTGRSAVDSSVSAFPVMIGLLGVVILALRAGEAKKDWRTRKKVAVVWADRQIRLSVVLSSDFPGGVAVDGSGLFFKAAEWIMMARFVYTKVAGAMTFFMPGLLMEFDYRIAAADEVSLVALGPIGPGLFLCSLFCRPASTLIFTITMANHHLHFLFLLLLPSLFWLPISAAESSSSCGGHQGPVVPITPLLSFLVRVQETALQTLGGRNFDPKFYVDVSLRFNLSHTQKVFDDLPRRRDGSVSVQEFQRFVAGYLESAGNGLVLHQPVDFVAEPEGFLPKVKNAKVRAWALEVHSLWRNLSRKVSDEVRESPDLHTLLPLPEPVVIPGSRFREVYYWDSYWVIRGLLASKMYDTAKSIVTNLIYLLDTYGHVLNGARSYYTNRSQPPLLSAMVYEIYNRTGDVKFARKALPALIKEHEFWTSGEHKITVQDGQAAKHSLSRYYAKWNKPRPESATIDRDSAANISDSCEKQDFYREVASTAESGWDFSTRWMRNTSDFTTLSTTSILPVDLNTYLLKLELDIAFLAKATANRTVARRFTKASEARIQAIKSVFWNAKKGQWFDYWLNHGSAHKLLFSYGFASNFMHVPRHRKETTKTRMHLPLTLSHYGLISSIQYIFLITFLCCINEPRQSFGGACPEKLQKLRPYSCYWNRHFPNKLRTTMVTRDFPNGWAPLQHVVVEGLARSGSSKAKALAEEIAVRWINSNYIVYNNTGAMHEKLDVEACGEFGGGGEYVPQTGFGWTNGVVLAFLEEFGWPQDRKLGC</sequence>
<organism evidence="8 9">
    <name type="scientific">Linum tenue</name>
    <dbReference type="NCBI Taxonomy" id="586396"/>
    <lineage>
        <taxon>Eukaryota</taxon>
        <taxon>Viridiplantae</taxon>
        <taxon>Streptophyta</taxon>
        <taxon>Embryophyta</taxon>
        <taxon>Tracheophyta</taxon>
        <taxon>Spermatophyta</taxon>
        <taxon>Magnoliopsida</taxon>
        <taxon>eudicotyledons</taxon>
        <taxon>Gunneridae</taxon>
        <taxon>Pentapetalae</taxon>
        <taxon>rosids</taxon>
        <taxon>fabids</taxon>
        <taxon>Malpighiales</taxon>
        <taxon>Linaceae</taxon>
        <taxon>Linum</taxon>
    </lineage>
</organism>
<feature type="transmembrane region" description="Helical" evidence="6">
    <location>
        <begin position="717"/>
        <end position="738"/>
    </location>
</feature>
<evidence type="ECO:0000256" key="1">
    <source>
        <dbReference type="ARBA" id="ARBA00005615"/>
    </source>
</evidence>
<dbReference type="GO" id="GO:0005509">
    <property type="term" value="F:calcium ion binding"/>
    <property type="evidence" value="ECO:0007669"/>
    <property type="project" value="InterPro"/>
</dbReference>